<organism evidence="3 4">
    <name type="scientific">Acacia crassicarpa</name>
    <name type="common">northern wattle</name>
    <dbReference type="NCBI Taxonomy" id="499986"/>
    <lineage>
        <taxon>Eukaryota</taxon>
        <taxon>Viridiplantae</taxon>
        <taxon>Streptophyta</taxon>
        <taxon>Embryophyta</taxon>
        <taxon>Tracheophyta</taxon>
        <taxon>Spermatophyta</taxon>
        <taxon>Magnoliopsida</taxon>
        <taxon>eudicotyledons</taxon>
        <taxon>Gunneridae</taxon>
        <taxon>Pentapetalae</taxon>
        <taxon>rosids</taxon>
        <taxon>fabids</taxon>
        <taxon>Fabales</taxon>
        <taxon>Fabaceae</taxon>
        <taxon>Caesalpinioideae</taxon>
        <taxon>mimosoid clade</taxon>
        <taxon>Acacieae</taxon>
        <taxon>Acacia</taxon>
    </lineage>
</organism>
<proteinExistence type="predicted"/>
<keyword evidence="1" id="KW-1133">Transmembrane helix</keyword>
<feature type="transmembrane region" description="Helical" evidence="1">
    <location>
        <begin position="126"/>
        <end position="154"/>
    </location>
</feature>
<sequence length="199" mass="21950">MVSSTTALRLIAVLLGFLALSTSATARPCRTFFVSFYSVSVGRHSPAATLTAFEEIRSLDFVGNNDDNHDNPSLAAVIFFDSALSGHPLEEDEHETKIELQMSQIRVSFGFSSRNFSSFRERTVDIVSVVLALLFGVTGGALTATGLYLIWFVLSDRYDNRDSYYDYSDDDEEIDSPKKSGYVKIQAFESAPALAKESV</sequence>
<keyword evidence="4" id="KW-1185">Reference proteome</keyword>
<evidence type="ECO:0000313" key="3">
    <source>
        <dbReference type="EMBL" id="KAK4274965.1"/>
    </source>
</evidence>
<dbReference type="Proteomes" id="UP001293593">
    <property type="component" value="Unassembled WGS sequence"/>
</dbReference>
<protein>
    <submittedName>
        <fullName evidence="3">Uncharacterized protein</fullName>
    </submittedName>
</protein>
<dbReference type="PANTHER" id="PTHR35107">
    <property type="entry name" value="EXPRESSED PROTEIN"/>
    <property type="match status" value="1"/>
</dbReference>
<keyword evidence="1" id="KW-0472">Membrane</keyword>
<reference evidence="3" key="1">
    <citation type="submission" date="2023-10" db="EMBL/GenBank/DDBJ databases">
        <title>Chromosome-level genome of the transformable northern wattle, Acacia crassicarpa.</title>
        <authorList>
            <person name="Massaro I."/>
            <person name="Sinha N.R."/>
            <person name="Poethig S."/>
            <person name="Leichty A.R."/>
        </authorList>
    </citation>
    <scope>NUCLEOTIDE SEQUENCE</scope>
    <source>
        <strain evidence="3">Acra3RX</strain>
        <tissue evidence="3">Leaf</tissue>
    </source>
</reference>
<gene>
    <name evidence="3" type="ORF">QN277_018118</name>
</gene>
<accession>A0AAE1JQF3</accession>
<keyword evidence="2" id="KW-0732">Signal</keyword>
<dbReference type="PANTHER" id="PTHR35107:SF2">
    <property type="entry name" value="EXPRESSED PROTEIN"/>
    <property type="match status" value="1"/>
</dbReference>
<keyword evidence="1" id="KW-0812">Transmembrane</keyword>
<evidence type="ECO:0000313" key="4">
    <source>
        <dbReference type="Proteomes" id="UP001293593"/>
    </source>
</evidence>
<feature type="chain" id="PRO_5042266967" evidence="2">
    <location>
        <begin position="27"/>
        <end position="199"/>
    </location>
</feature>
<evidence type="ECO:0000256" key="1">
    <source>
        <dbReference type="SAM" id="Phobius"/>
    </source>
</evidence>
<dbReference type="AlphaFoldDB" id="A0AAE1JQF3"/>
<name>A0AAE1JQF3_9FABA</name>
<evidence type="ECO:0000256" key="2">
    <source>
        <dbReference type="SAM" id="SignalP"/>
    </source>
</evidence>
<comment type="caution">
    <text evidence="3">The sequence shown here is derived from an EMBL/GenBank/DDBJ whole genome shotgun (WGS) entry which is preliminary data.</text>
</comment>
<dbReference type="EMBL" id="JAWXYG010000004">
    <property type="protein sequence ID" value="KAK4274965.1"/>
    <property type="molecule type" value="Genomic_DNA"/>
</dbReference>
<feature type="signal peptide" evidence="2">
    <location>
        <begin position="1"/>
        <end position="26"/>
    </location>
</feature>